<feature type="region of interest" description="Disordered" evidence="1">
    <location>
        <begin position="1"/>
        <end position="20"/>
    </location>
</feature>
<protein>
    <submittedName>
        <fullName evidence="2">Uncharacterized protein</fullName>
    </submittedName>
</protein>
<proteinExistence type="predicted"/>
<dbReference type="AlphaFoldDB" id="G8U0H9"/>
<reference evidence="2 3" key="2">
    <citation type="journal article" date="2012" name="Stand. Genomic Sci.">
        <title>Complete genome sequence of the moderately thermophilic mineral-sulfide-oxidizing firmicute Sulfobacillus acidophilus type strain (NAL(T)).</title>
        <authorList>
            <person name="Anderson I."/>
            <person name="Chertkov O."/>
            <person name="Chen A."/>
            <person name="Saunders E."/>
            <person name="Lapidus A."/>
            <person name="Nolan M."/>
            <person name="Lucas S."/>
            <person name="Hammon N."/>
            <person name="Deshpande S."/>
            <person name="Cheng J.F."/>
            <person name="Han C."/>
            <person name="Tapia R."/>
            <person name="Goodwin L.A."/>
            <person name="Pitluck S."/>
            <person name="Liolios K."/>
            <person name="Pagani I."/>
            <person name="Ivanova N."/>
            <person name="Mikhailova N."/>
            <person name="Pati A."/>
            <person name="Palaniappan K."/>
            <person name="Land M."/>
            <person name="Pan C."/>
            <person name="Rohde M."/>
            <person name="Pukall R."/>
            <person name="Goker M."/>
            <person name="Detter J.C."/>
            <person name="Woyke T."/>
            <person name="Bristow J."/>
            <person name="Eisen J.A."/>
            <person name="Markowitz V."/>
            <person name="Hugenholtz P."/>
            <person name="Kyrpides N.C."/>
            <person name="Klenk H.P."/>
            <person name="Mavromatis K."/>
        </authorList>
    </citation>
    <scope>NUCLEOTIDE SEQUENCE [LARGE SCALE GENOMIC DNA]</scope>
    <source>
        <strain evidence="3">ATCC 700253 / DSM 10332 / NAL</strain>
    </source>
</reference>
<name>G8U0H9_SULAD</name>
<organism evidence="2 3">
    <name type="scientific">Sulfobacillus acidophilus (strain ATCC 700253 / DSM 10332 / NAL)</name>
    <dbReference type="NCBI Taxonomy" id="679936"/>
    <lineage>
        <taxon>Bacteria</taxon>
        <taxon>Bacillati</taxon>
        <taxon>Bacillota</taxon>
        <taxon>Clostridia</taxon>
        <taxon>Eubacteriales</taxon>
        <taxon>Clostridiales Family XVII. Incertae Sedis</taxon>
        <taxon>Sulfobacillus</taxon>
    </lineage>
</organism>
<evidence type="ECO:0000256" key="1">
    <source>
        <dbReference type="SAM" id="MobiDB-lite"/>
    </source>
</evidence>
<evidence type="ECO:0000313" key="3">
    <source>
        <dbReference type="Proteomes" id="UP000005439"/>
    </source>
</evidence>
<dbReference type="Proteomes" id="UP000005439">
    <property type="component" value="Chromosome"/>
</dbReference>
<dbReference type="HOGENOM" id="CLU_2940117_0_0_9"/>
<accession>G8U0H9</accession>
<reference evidence="3" key="1">
    <citation type="submission" date="2011-12" db="EMBL/GenBank/DDBJ databases">
        <title>The complete genome of chromosome of Sulfobacillus acidophilus DSM 10332.</title>
        <authorList>
            <person name="Lucas S."/>
            <person name="Han J."/>
            <person name="Lapidus A."/>
            <person name="Bruce D."/>
            <person name="Goodwin L."/>
            <person name="Pitluck S."/>
            <person name="Peters L."/>
            <person name="Kyrpides N."/>
            <person name="Mavromatis K."/>
            <person name="Ivanova N."/>
            <person name="Mikhailova N."/>
            <person name="Chertkov O."/>
            <person name="Saunders E."/>
            <person name="Detter J.C."/>
            <person name="Tapia R."/>
            <person name="Han C."/>
            <person name="Land M."/>
            <person name="Hauser L."/>
            <person name="Markowitz V."/>
            <person name="Cheng J.-F."/>
            <person name="Hugenholtz P."/>
            <person name="Woyke T."/>
            <person name="Wu D."/>
            <person name="Pukall R."/>
            <person name="Gehrich-Schroeter G."/>
            <person name="Schneider S."/>
            <person name="Klenk H.-P."/>
            <person name="Eisen J.A."/>
        </authorList>
    </citation>
    <scope>NUCLEOTIDE SEQUENCE [LARGE SCALE GENOMIC DNA]</scope>
    <source>
        <strain evidence="3">ATCC 700253 / DSM 10332 / NAL</strain>
    </source>
</reference>
<keyword evidence="3" id="KW-1185">Reference proteome</keyword>
<sequence>MKKQAPPLSGDMPSVRQEFTPLTPADGAEWRHTLHRLWAELLLDAWITTQTREEDLRGPE</sequence>
<evidence type="ECO:0000313" key="2">
    <source>
        <dbReference type="EMBL" id="AEW04201.1"/>
    </source>
</evidence>
<dbReference type="EMBL" id="CP003179">
    <property type="protein sequence ID" value="AEW04201.1"/>
    <property type="molecule type" value="Genomic_DNA"/>
</dbReference>
<dbReference type="KEGG" id="sap:Sulac_0693"/>
<gene>
    <name evidence="2" type="ordered locus">Sulac_0693</name>
</gene>